<name>A0A0B2UEK2_9MICR</name>
<sequence length="68" mass="7996">MLDLFFRILMETQNLDEAYNAVLNEVNKRRLGLVEDSRGYAESKRIFERAVKVSEELKRMRTVFGNNA</sequence>
<dbReference type="RefSeq" id="XP_014563563.1">
    <property type="nucleotide sequence ID" value="XM_014708077.1"/>
</dbReference>
<protein>
    <submittedName>
        <fullName evidence="1">Uncharacterized protein</fullName>
    </submittedName>
</protein>
<dbReference type="Proteomes" id="UP000031056">
    <property type="component" value="Unassembled WGS sequence"/>
</dbReference>
<gene>
    <name evidence="1" type="ORF">M896_060190</name>
</gene>
<dbReference type="AlphaFoldDB" id="A0A0B2UEK2"/>
<dbReference type="VEuPathDB" id="MicrosporidiaDB:M896_060190"/>
<dbReference type="InParanoid" id="A0A0B2UEK2"/>
<comment type="caution">
    <text evidence="1">The sequence shown here is derived from an EMBL/GenBank/DDBJ whole genome shotgun (WGS) entry which is preliminary data.</text>
</comment>
<evidence type="ECO:0000313" key="1">
    <source>
        <dbReference type="EMBL" id="KHN69521.1"/>
    </source>
</evidence>
<dbReference type="GeneID" id="26261890"/>
<accession>A0A0B2UEK2</accession>
<keyword evidence="2" id="KW-1185">Reference proteome</keyword>
<dbReference type="EMBL" id="JOKQ01000006">
    <property type="protein sequence ID" value="KHN69521.1"/>
    <property type="molecule type" value="Genomic_DNA"/>
</dbReference>
<reference evidence="1 2" key="1">
    <citation type="journal article" date="2014" name="MBio">
        <title>The Ordospora colligata genome; evolution of extreme reduction in microsporidia and host-to-parasite horizontal gene transfer.</title>
        <authorList>
            <person name="Pombert J.-F."/>
            <person name="Haag K.L."/>
            <person name="Beidas S."/>
            <person name="Ebert D."/>
            <person name="Keeling P.J."/>
        </authorList>
    </citation>
    <scope>NUCLEOTIDE SEQUENCE [LARGE SCALE GENOMIC DNA]</scope>
    <source>
        <strain evidence="1 2">OC4</strain>
    </source>
</reference>
<dbReference type="OrthoDB" id="2192750at2759"/>
<evidence type="ECO:0000313" key="2">
    <source>
        <dbReference type="Proteomes" id="UP000031056"/>
    </source>
</evidence>
<proteinExistence type="predicted"/>
<organism evidence="1 2">
    <name type="scientific">Ordospora colligata OC4</name>
    <dbReference type="NCBI Taxonomy" id="1354746"/>
    <lineage>
        <taxon>Eukaryota</taxon>
        <taxon>Fungi</taxon>
        <taxon>Fungi incertae sedis</taxon>
        <taxon>Microsporidia</taxon>
        <taxon>Ordosporidae</taxon>
        <taxon>Ordospora</taxon>
    </lineage>
</organism>
<dbReference type="HOGENOM" id="CLU_2794607_0_0_1"/>